<dbReference type="InterPro" id="IPR036322">
    <property type="entry name" value="WD40_repeat_dom_sf"/>
</dbReference>
<evidence type="ECO:0000256" key="3">
    <source>
        <dbReference type="ARBA" id="ARBA00022737"/>
    </source>
</evidence>
<evidence type="ECO:0000256" key="2">
    <source>
        <dbReference type="ARBA" id="ARBA00022574"/>
    </source>
</evidence>
<dbReference type="PANTHER" id="PTHR11227">
    <property type="entry name" value="WD-REPEAT PROTEIN INTERACTING WITH PHOSPHOINOSIDES WIPI -RELATED"/>
    <property type="match status" value="1"/>
</dbReference>
<dbReference type="EMBL" id="KB870810">
    <property type="protein sequence ID" value="EOA19595.1"/>
    <property type="molecule type" value="Genomic_DNA"/>
</dbReference>
<accession>R0H4I2</accession>
<dbReference type="SUPFAM" id="SSF50978">
    <property type="entry name" value="WD40 repeat-like"/>
    <property type="match status" value="1"/>
</dbReference>
<dbReference type="SMART" id="SM00320">
    <property type="entry name" value="WD40"/>
    <property type="match status" value="2"/>
</dbReference>
<organism evidence="5 6">
    <name type="scientific">Capsella rubella</name>
    <dbReference type="NCBI Taxonomy" id="81985"/>
    <lineage>
        <taxon>Eukaryota</taxon>
        <taxon>Viridiplantae</taxon>
        <taxon>Streptophyta</taxon>
        <taxon>Embryophyta</taxon>
        <taxon>Tracheophyta</taxon>
        <taxon>Spermatophyta</taxon>
        <taxon>Magnoliopsida</taxon>
        <taxon>eudicotyledons</taxon>
        <taxon>Gunneridae</taxon>
        <taxon>Pentapetalae</taxon>
        <taxon>rosids</taxon>
        <taxon>malvids</taxon>
        <taxon>Brassicales</taxon>
        <taxon>Brassicaceae</taxon>
        <taxon>Camelineae</taxon>
        <taxon>Capsella</taxon>
    </lineage>
</organism>
<dbReference type="AlphaFoldDB" id="R0H4I2"/>
<gene>
    <name evidence="5" type="ORF">CARUB_v10002776mg</name>
</gene>
<dbReference type="GO" id="GO:0034045">
    <property type="term" value="C:phagophore assembly site membrane"/>
    <property type="evidence" value="ECO:0007669"/>
    <property type="project" value="UniProtKB-SubCell"/>
</dbReference>
<sequence length="384" mass="42844">MNSMLSRVRGVRGILTLSKSETSDSPRDLEAKGDLKVLSVAWNQDYSGFIVGTNRGFDVYSCNPMIKKSISRAPHELGFKTAEMLFLSNLFALVGNGYNNSEYPPHKVFVWDDHRNTCFCELAFKSEVIAVKLTREHIVVVLKQKVYVYSFNTLKVYRVIETSMNPKGLCCISHVETKAVLACPGFHPGQVQVHDLKRNVIKYIKAHDSAIACMTLTIDGSLLATASTKGTLIRIFNALDGTLLQEFRRGMERAEIYNLASSSNLRWVAASSDKGTLHVFRLRPDILSYSPASSSSFIRGILPKYFYENERSFAQFSLPASTKFIVGFGSENNVLLVGIDGSLIVLSSSNGRNLWPENVKFPETFLHGKKNNAVVVNRYGQFAK</sequence>
<dbReference type="InterPro" id="IPR015943">
    <property type="entry name" value="WD40/YVTN_repeat-like_dom_sf"/>
</dbReference>
<dbReference type="Pfam" id="PF21032">
    <property type="entry name" value="PROPPIN"/>
    <property type="match status" value="1"/>
</dbReference>
<evidence type="ECO:0000256" key="4">
    <source>
        <dbReference type="ARBA" id="ARBA00025740"/>
    </source>
</evidence>
<proteinExistence type="inferred from homology"/>
<dbReference type="InterPro" id="IPR001680">
    <property type="entry name" value="WD40_rpt"/>
</dbReference>
<name>R0H4I2_9BRAS</name>
<keyword evidence="6" id="KW-1185">Reference proteome</keyword>
<dbReference type="Gene3D" id="2.130.10.10">
    <property type="entry name" value="YVTN repeat-like/Quinoprotein amine dehydrogenase"/>
    <property type="match status" value="1"/>
</dbReference>
<dbReference type="Proteomes" id="UP000029121">
    <property type="component" value="Unassembled WGS sequence"/>
</dbReference>
<evidence type="ECO:0000313" key="5">
    <source>
        <dbReference type="EMBL" id="EOA19595.1"/>
    </source>
</evidence>
<comment type="subcellular location">
    <subcellularLocation>
        <location evidence="1">Preautophagosomal structure membrane</location>
        <topology evidence="1">Peripheral membrane protein</topology>
    </subcellularLocation>
</comment>
<protein>
    <submittedName>
        <fullName evidence="5">Uncharacterized protein</fullName>
    </submittedName>
</protein>
<comment type="similarity">
    <text evidence="4">Belongs to the WD repeat PROPPIN family.</text>
</comment>
<evidence type="ECO:0000256" key="1">
    <source>
        <dbReference type="ARBA" id="ARBA00004623"/>
    </source>
</evidence>
<keyword evidence="2" id="KW-0853">WD repeat</keyword>
<reference evidence="6" key="1">
    <citation type="journal article" date="2013" name="Nat. Genet.">
        <title>The Capsella rubella genome and the genomic consequences of rapid mating system evolution.</title>
        <authorList>
            <person name="Slotte T."/>
            <person name="Hazzouri K.M."/>
            <person name="Agren J.A."/>
            <person name="Koenig D."/>
            <person name="Maumus F."/>
            <person name="Guo Y.L."/>
            <person name="Steige K."/>
            <person name="Platts A.E."/>
            <person name="Escobar J.S."/>
            <person name="Newman L.K."/>
            <person name="Wang W."/>
            <person name="Mandakova T."/>
            <person name="Vello E."/>
            <person name="Smith L.M."/>
            <person name="Henz S.R."/>
            <person name="Steffen J."/>
            <person name="Takuno S."/>
            <person name="Brandvain Y."/>
            <person name="Coop G."/>
            <person name="Andolfatto P."/>
            <person name="Hu T.T."/>
            <person name="Blanchette M."/>
            <person name="Clark R.M."/>
            <person name="Quesneville H."/>
            <person name="Nordborg M."/>
            <person name="Gaut B.S."/>
            <person name="Lysak M.A."/>
            <person name="Jenkins J."/>
            <person name="Grimwood J."/>
            <person name="Chapman J."/>
            <person name="Prochnik S."/>
            <person name="Shu S."/>
            <person name="Rokhsar D."/>
            <person name="Schmutz J."/>
            <person name="Weigel D."/>
            <person name="Wright S.I."/>
        </authorList>
    </citation>
    <scope>NUCLEOTIDE SEQUENCE [LARGE SCALE GENOMIC DNA]</scope>
    <source>
        <strain evidence="6">cv. Monte Gargano</strain>
    </source>
</reference>
<evidence type="ECO:0000313" key="6">
    <source>
        <dbReference type="Proteomes" id="UP000029121"/>
    </source>
</evidence>
<dbReference type="STRING" id="81985.R0H4I2"/>
<keyword evidence="3" id="KW-0677">Repeat</keyword>
<dbReference type="eggNOG" id="KOG2111">
    <property type="taxonomic scope" value="Eukaryota"/>
</dbReference>
<dbReference type="InterPro" id="IPR048720">
    <property type="entry name" value="PROPPIN"/>
</dbReference>